<dbReference type="InterPro" id="IPR040607">
    <property type="entry name" value="ALP_N"/>
</dbReference>
<dbReference type="Pfam" id="PF17989">
    <property type="entry name" value="ALP_N"/>
    <property type="match status" value="1"/>
</dbReference>
<gene>
    <name evidence="2" type="ORF">H1S01_03460</name>
</gene>
<proteinExistence type="predicted"/>
<accession>A0ABR7SZY3</accession>
<comment type="caution">
    <text evidence="2">The sequence shown here is derived from an EMBL/GenBank/DDBJ whole genome shotgun (WGS) entry which is preliminary data.</text>
</comment>
<organism evidence="2 3">
    <name type="scientific">Heliobacterium chlorum</name>
    <dbReference type="NCBI Taxonomy" id="2698"/>
    <lineage>
        <taxon>Bacteria</taxon>
        <taxon>Bacillati</taxon>
        <taxon>Bacillota</taxon>
        <taxon>Clostridia</taxon>
        <taxon>Eubacteriales</taxon>
        <taxon>Heliobacteriaceae</taxon>
        <taxon>Heliobacterium</taxon>
    </lineage>
</organism>
<dbReference type="Proteomes" id="UP000617402">
    <property type="component" value="Unassembled WGS sequence"/>
</dbReference>
<evidence type="ECO:0000313" key="2">
    <source>
        <dbReference type="EMBL" id="MBC9783570.1"/>
    </source>
</evidence>
<feature type="domain" description="Actin-like protein N-terminal" evidence="1">
    <location>
        <begin position="6"/>
        <end position="128"/>
    </location>
</feature>
<reference evidence="2 3" key="1">
    <citation type="submission" date="2020-07" db="EMBL/GenBank/DDBJ databases">
        <title>Draft whole-genome sequence of Heliobacterium chlorum DSM 3682, type strain.</title>
        <authorList>
            <person name="Kyndt J.A."/>
            <person name="Meyer T.E."/>
            <person name="Imhoff J.F."/>
        </authorList>
    </citation>
    <scope>NUCLEOTIDE SEQUENCE [LARGE SCALE GENOMIC DNA]</scope>
    <source>
        <strain evidence="2 3">DSM 3682</strain>
    </source>
</reference>
<evidence type="ECO:0000313" key="3">
    <source>
        <dbReference type="Proteomes" id="UP000617402"/>
    </source>
</evidence>
<keyword evidence="3" id="KW-1185">Reference proteome</keyword>
<dbReference type="SUPFAM" id="SSF53067">
    <property type="entry name" value="Actin-like ATPase domain"/>
    <property type="match status" value="2"/>
</dbReference>
<sequence length="284" mass="31221">MVRIAAIDRGYGHTKVVTDGNLHCFPSVVGEAQYSLEDRKMMTVKGKWLVGEDALDNSLIKRHSRRSELADSPSSQVLIEAALNLVPGECYVVSGLPVDMYGAQKGKLETLLLGYKEKVRSVKIVPQPYAGLMDFLLDEEGKIKDEEVARQPILGVDIGTGTLGLLGLFGMKPIQGKSRSVHLGSETALQAVAKIMGGLTVCEVDREIREGRIKADGALYQLAEAVIEEVMSLRYGWKKIFCFGGGADLLKEWIPAEWEKGDQVTVARGMWKIGKRQWAKSELS</sequence>
<dbReference type="InterPro" id="IPR043129">
    <property type="entry name" value="ATPase_NBD"/>
</dbReference>
<dbReference type="RefSeq" id="WP_188038724.1">
    <property type="nucleotide sequence ID" value="NZ_JACVHF010000002.1"/>
</dbReference>
<dbReference type="EMBL" id="JACVHF010000002">
    <property type="protein sequence ID" value="MBC9783570.1"/>
    <property type="molecule type" value="Genomic_DNA"/>
</dbReference>
<name>A0ABR7SZY3_HELCL</name>
<protein>
    <submittedName>
        <fullName evidence="2">ParM/StbA family protein</fullName>
    </submittedName>
</protein>
<dbReference type="Gene3D" id="3.30.420.40">
    <property type="match status" value="1"/>
</dbReference>
<evidence type="ECO:0000259" key="1">
    <source>
        <dbReference type="Pfam" id="PF17989"/>
    </source>
</evidence>